<dbReference type="SMART" id="SM00487">
    <property type="entry name" value="DEXDc"/>
    <property type="match status" value="1"/>
</dbReference>
<feature type="active site" description="O-(5'-phospho-DNA)-tyrosine intermediate" evidence="14">
    <location>
        <position position="1004"/>
    </location>
</feature>
<comment type="subcellular location">
    <subcellularLocation>
        <location evidence="1 14">Cytoplasm</location>
    </subcellularLocation>
</comment>
<keyword evidence="9 14" id="KW-0799">Topoisomerase</keyword>
<evidence type="ECO:0000313" key="20">
    <source>
        <dbReference type="EMBL" id="ADM28742.1"/>
    </source>
</evidence>
<comment type="cofactor">
    <cofactor evidence="14">
        <name>Zn(2+)</name>
        <dbReference type="ChEBI" id="CHEBI:29105"/>
    </cofactor>
    <text evidence="14">Binds 1 or 2 zinc ions per subunit.</text>
</comment>
<dbReference type="GO" id="GO:0008270">
    <property type="term" value="F:zinc ion binding"/>
    <property type="evidence" value="ECO:0007669"/>
    <property type="project" value="UniProtKB-UniRule"/>
</dbReference>
<evidence type="ECO:0000259" key="17">
    <source>
        <dbReference type="PROSITE" id="PS51192"/>
    </source>
</evidence>
<accession>E0STF6</accession>
<comment type="function">
    <text evidence="15">Modifies the topological state of DNA by introducing positive supercoils in an ATP-dependent process, increasing the linking number in steps of +1. Binds to single-stranded DNA, transiently cleaves and then rejoins the ends, introducing a positive supercoil in the process. The scissile phosphodiester is attacked by the catalytic tyrosine of the enzyme, resulting in the formation of a DNA-(5'-phosphotyrosyl)-enzyme intermediate. Involved in rewinding DNA strands in regions of the chromosome that have opened up to allow replication, transcription, DNA repair and/or for DNA protection.</text>
</comment>
<evidence type="ECO:0000256" key="12">
    <source>
        <dbReference type="ARBA" id="ARBA00043976"/>
    </source>
</evidence>
<evidence type="ECO:0000256" key="2">
    <source>
        <dbReference type="ARBA" id="ARBA00011245"/>
    </source>
</evidence>
<dbReference type="PANTHER" id="PTHR43505:SF1">
    <property type="entry name" value="REVERSE GYRASE"/>
    <property type="match status" value="1"/>
</dbReference>
<feature type="region of interest" description="Topoisomerase I" evidence="14">
    <location>
        <begin position="664"/>
        <end position="1326"/>
    </location>
</feature>
<keyword evidence="3 14" id="KW-0963">Cytoplasm</keyword>
<dbReference type="InterPro" id="IPR003602">
    <property type="entry name" value="Topo_IA_DNA-bd_dom"/>
</dbReference>
<dbReference type="Gene3D" id="3.40.50.140">
    <property type="match status" value="1"/>
</dbReference>
<dbReference type="Pfam" id="PF01131">
    <property type="entry name" value="Topoisom_bac"/>
    <property type="match status" value="1"/>
</dbReference>
<dbReference type="SMART" id="SM00436">
    <property type="entry name" value="TOP1Bc"/>
    <property type="match status" value="1"/>
</dbReference>
<proteinExistence type="inferred from homology"/>
<dbReference type="GO" id="GO:0006265">
    <property type="term" value="P:DNA topological change"/>
    <property type="evidence" value="ECO:0007669"/>
    <property type="project" value="UniProtKB-UniRule"/>
</dbReference>
<dbReference type="PROSITE" id="PS52037">
    <property type="entry name" value="ZF_RG_C"/>
    <property type="match status" value="1"/>
</dbReference>
<comment type="miscellaneous">
    <text evidence="14">This enzyme is the only unique feature of hyperthermophilic bacteria/archaea known and seems to be essential for adaptation to life at high temperatures. It may play a role in stabilization of DNA at high temperatures.</text>
</comment>
<evidence type="ECO:0000256" key="4">
    <source>
        <dbReference type="ARBA" id="ARBA00022723"/>
    </source>
</evidence>
<dbReference type="SUPFAM" id="SSF56712">
    <property type="entry name" value="Prokaryotic type I DNA topoisomerase"/>
    <property type="match status" value="1"/>
</dbReference>
<name>E0STF6_IGNAA</name>
<dbReference type="GO" id="GO:0008094">
    <property type="term" value="F:ATP-dependent activity, acting on DNA"/>
    <property type="evidence" value="ECO:0007669"/>
    <property type="project" value="UniProtKB-UniRule"/>
</dbReference>
<reference evidence="20 21" key="1">
    <citation type="journal article" date="2010" name="Stand. Genomic Sci.">
        <title>Complete genome sequence of Ignisphaera aggregans type strain (AQ1.S1).</title>
        <authorList>
            <person name="Goker M."/>
            <person name="Held B."/>
            <person name="Lapidus A."/>
            <person name="Nolan M."/>
            <person name="Spring S."/>
            <person name="Yasawong M."/>
            <person name="Lucas S."/>
            <person name="Glavina Del Rio T."/>
            <person name="Tice H."/>
            <person name="Cheng J.F."/>
            <person name="Goodwin L."/>
            <person name="Tapia R."/>
            <person name="Pitluck S."/>
            <person name="Liolios K."/>
            <person name="Ivanova N."/>
            <person name="Mavromatis K."/>
            <person name="Mikhailova N."/>
            <person name="Pati A."/>
            <person name="Chen A."/>
            <person name="Palaniappan K."/>
            <person name="Brambilla E."/>
            <person name="Land M."/>
            <person name="Hauser L."/>
            <person name="Chang Y.J."/>
            <person name="Jeffries C.D."/>
            <person name="Brettin T."/>
            <person name="Detter J.C."/>
            <person name="Han C."/>
            <person name="Rohde M."/>
            <person name="Sikorski J."/>
            <person name="Woyke T."/>
            <person name="Bristow J."/>
            <person name="Eisen J.A."/>
            <person name="Markowitz V."/>
            <person name="Hugenholtz P."/>
            <person name="Kyrpides N.C."/>
            <person name="Klenk H.P."/>
        </authorList>
    </citation>
    <scope>NUCLEOTIDE SEQUENCE [LARGE SCALE GENOMIC DNA]</scope>
    <source>
        <strain evidence="21">DSM 17230 / JCM 13409 / AQ1.S1</strain>
    </source>
</reference>
<dbReference type="InterPro" id="IPR013497">
    <property type="entry name" value="Topo_IA_cen"/>
</dbReference>
<evidence type="ECO:0000256" key="8">
    <source>
        <dbReference type="ARBA" id="ARBA00022840"/>
    </source>
</evidence>
<dbReference type="InterPro" id="IPR011545">
    <property type="entry name" value="DEAD/DEAH_box_helicase_dom"/>
</dbReference>
<dbReference type="InterPro" id="IPR027417">
    <property type="entry name" value="P-loop_NTPase"/>
</dbReference>
<dbReference type="GO" id="GO:0005737">
    <property type="term" value="C:cytoplasm"/>
    <property type="evidence" value="ECO:0007669"/>
    <property type="project" value="UniProtKB-SubCell"/>
</dbReference>
<feature type="domain" description="Toprim" evidence="16">
    <location>
        <begin position="668"/>
        <end position="832"/>
    </location>
</feature>
<dbReference type="InterPro" id="IPR005736">
    <property type="entry name" value="Reverse_gyrase"/>
</dbReference>
<evidence type="ECO:0000259" key="18">
    <source>
        <dbReference type="PROSITE" id="PS52036"/>
    </source>
</evidence>
<evidence type="ECO:0000256" key="6">
    <source>
        <dbReference type="ARBA" id="ARBA00022771"/>
    </source>
</evidence>
<protein>
    <recommendedName>
        <fullName evidence="14 15">Reverse gyrase</fullName>
        <ecNumber evidence="14">5.6.2.-</ecNumber>
    </recommendedName>
</protein>
<dbReference type="InterPro" id="IPR013826">
    <property type="entry name" value="Topo_IA_cen_sub3"/>
</dbReference>
<dbReference type="Pfam" id="PF01751">
    <property type="entry name" value="Toprim"/>
    <property type="match status" value="1"/>
</dbReference>
<organism evidence="20 21">
    <name type="scientific">Ignisphaera aggregans (strain DSM 17230 / JCM 13409 / AQ1.S1)</name>
    <dbReference type="NCBI Taxonomy" id="583356"/>
    <lineage>
        <taxon>Archaea</taxon>
        <taxon>Thermoproteota</taxon>
        <taxon>Thermoprotei</taxon>
        <taxon>Desulfurococcales</taxon>
        <taxon>Desulfurococcaceae</taxon>
        <taxon>Ignisphaera</taxon>
    </lineage>
</organism>
<dbReference type="InterPro" id="IPR003601">
    <property type="entry name" value="Topo_IA_2"/>
</dbReference>
<dbReference type="Gene3D" id="3.40.50.300">
    <property type="entry name" value="P-loop containing nucleotide triphosphate hydrolases"/>
    <property type="match status" value="3"/>
</dbReference>
<dbReference type="GO" id="GO:0005524">
    <property type="term" value="F:ATP binding"/>
    <property type="evidence" value="ECO:0007669"/>
    <property type="project" value="UniProtKB-UniRule"/>
</dbReference>
<keyword evidence="7 14" id="KW-0862">Zinc</keyword>
<keyword evidence="10 14" id="KW-0238">DNA-binding</keyword>
<evidence type="ECO:0000313" key="21">
    <source>
        <dbReference type="Proteomes" id="UP000001304"/>
    </source>
</evidence>
<evidence type="ECO:0000256" key="11">
    <source>
        <dbReference type="ARBA" id="ARBA00023235"/>
    </source>
</evidence>
<keyword evidence="6 14" id="KW-0863">Zinc-finger</keyword>
<dbReference type="PRINTS" id="PR00417">
    <property type="entry name" value="PRTPISMRASEI"/>
</dbReference>
<evidence type="ECO:0000256" key="13">
    <source>
        <dbReference type="ARBA" id="ARBA00049360"/>
    </source>
</evidence>
<dbReference type="Gene3D" id="1.10.290.10">
    <property type="entry name" value="Topoisomerase I, domain 4"/>
    <property type="match status" value="1"/>
</dbReference>
<evidence type="ECO:0000256" key="9">
    <source>
        <dbReference type="ARBA" id="ARBA00023029"/>
    </source>
</evidence>
<dbReference type="InterPro" id="IPR006171">
    <property type="entry name" value="TOPRIM_dom"/>
</dbReference>
<dbReference type="GO" id="GO:0160097">
    <property type="term" value="F:reverse gyrase activity"/>
    <property type="evidence" value="ECO:0007669"/>
    <property type="project" value="UniProtKB-UniRule"/>
</dbReference>
<keyword evidence="5 14" id="KW-0547">Nucleotide-binding</keyword>
<dbReference type="CDD" id="cd00186">
    <property type="entry name" value="TOP1Ac"/>
    <property type="match status" value="1"/>
</dbReference>
<evidence type="ECO:0000256" key="10">
    <source>
        <dbReference type="ARBA" id="ARBA00023125"/>
    </source>
</evidence>
<comment type="catalytic activity">
    <reaction evidence="13 14 15">
        <text>ATP + H2O = ADP + phosphate + H(+)</text>
        <dbReference type="Rhea" id="RHEA:13065"/>
        <dbReference type="ChEBI" id="CHEBI:15377"/>
        <dbReference type="ChEBI" id="CHEBI:15378"/>
        <dbReference type="ChEBI" id="CHEBI:30616"/>
        <dbReference type="ChEBI" id="CHEBI:43474"/>
        <dbReference type="ChEBI" id="CHEBI:456216"/>
    </reaction>
</comment>
<evidence type="ECO:0000256" key="15">
    <source>
        <dbReference type="RuleBase" id="RU004026"/>
    </source>
</evidence>
<keyword evidence="8 14" id="KW-0067">ATP-binding</keyword>
<dbReference type="PANTHER" id="PTHR43505">
    <property type="entry name" value="REVERSE GYRASE"/>
    <property type="match status" value="1"/>
</dbReference>
<dbReference type="PROSITE" id="PS52039">
    <property type="entry name" value="TOPO_IA_2"/>
    <property type="match status" value="1"/>
</dbReference>
<dbReference type="PROSITE" id="PS52036">
    <property type="entry name" value="ZF_RG_N"/>
    <property type="match status" value="1"/>
</dbReference>
<dbReference type="Gene3D" id="1.10.460.10">
    <property type="entry name" value="Topoisomerase I, domain 2"/>
    <property type="match status" value="1"/>
</dbReference>
<evidence type="ECO:0000256" key="7">
    <source>
        <dbReference type="ARBA" id="ARBA00022833"/>
    </source>
</evidence>
<dbReference type="EC" id="5.6.2.-" evidence="14"/>
<dbReference type="CDD" id="cd17924">
    <property type="entry name" value="DDXDc_reverse_gyrase"/>
    <property type="match status" value="1"/>
</dbReference>
<dbReference type="InterPro" id="IPR014001">
    <property type="entry name" value="Helicase_ATP-bd"/>
</dbReference>
<evidence type="ECO:0000256" key="14">
    <source>
        <dbReference type="HAMAP-Rule" id="MF_01125"/>
    </source>
</evidence>
<keyword evidence="21" id="KW-1185">Reference proteome</keyword>
<comment type="similarity">
    <text evidence="14">In the C-terminal section; belongs to the type IA topoisomerase family.</text>
</comment>
<dbReference type="InterPro" id="IPR013824">
    <property type="entry name" value="Topo_IA_cen_sub1"/>
</dbReference>
<dbReference type="Pfam" id="PF00270">
    <property type="entry name" value="DEAD"/>
    <property type="match status" value="1"/>
</dbReference>
<dbReference type="CDD" id="cd18798">
    <property type="entry name" value="SF2_C_reverse_gyrase"/>
    <property type="match status" value="1"/>
</dbReference>
<comment type="similarity">
    <text evidence="12 14">In the N-terminal section; belongs to the DEAD box helicase family. DDVD subfamily.</text>
</comment>
<dbReference type="PROSITE" id="PS50880">
    <property type="entry name" value="TOPRIM"/>
    <property type="match status" value="1"/>
</dbReference>
<dbReference type="SMART" id="SM00437">
    <property type="entry name" value="TOP1Ac"/>
    <property type="match status" value="1"/>
</dbReference>
<dbReference type="Gene3D" id="2.60.510.20">
    <property type="match status" value="1"/>
</dbReference>
<dbReference type="HOGENOM" id="CLU_002886_0_0_2"/>
<dbReference type="EMBL" id="CP002098">
    <property type="protein sequence ID" value="ADM28742.1"/>
    <property type="molecule type" value="Genomic_DNA"/>
</dbReference>
<keyword evidence="11 14" id="KW-0413">Isomerase</keyword>
<evidence type="ECO:0000256" key="5">
    <source>
        <dbReference type="ARBA" id="ARBA00022741"/>
    </source>
</evidence>
<comment type="domain">
    <text evidence="14">Introduction of positive supercoils requires the cooperation of both domains. The helicase-like domain probably does not directly unwind DNA, but more likely acts by driving ATP-dependent conformational changes within the whole enzyme. A beta hairpin in the 'latch' region of the N-terminal domain plays a regulatory role in the enzyme, repressing topoisomerase activity in the absence of ATP and preventing the enzyme from acting as an ATP-independent relaxing enzyme; it also helps to coordinate nucleotide hydrolysis by the ATPase domain with the supercoiling activity of the topoisomerase domain.</text>
</comment>
<dbReference type="InterPro" id="IPR040569">
    <property type="entry name" value="Znf_Rg"/>
</dbReference>
<dbReference type="GO" id="GO:0006260">
    <property type="term" value="P:DNA replication"/>
    <property type="evidence" value="ECO:0007669"/>
    <property type="project" value="UniProtKB-UniRule"/>
</dbReference>
<dbReference type="Proteomes" id="UP000001304">
    <property type="component" value="Chromosome"/>
</dbReference>
<sequence>MSGINIVFDLGGKGDEELLKIPRGIYLGLCINCGGPIEDNRIIYRNACSKCMNSKDLVEVRDLEELAKHVTSLNPNGRLNYILTLNKFVKEFEEFFQKSIGSKPWSLEISWALRVAQHQSFAMIAPTGVGKTTFGLVMTLFLSYKYGKKVYIIVPTTVLVEEYEKRLWQFSEKLGITLKIIAASSKIHGKRKIELEESIASGSFDILITTSAFLQRNFNDVFKKMLSNNIKMDLIFVDDVDAIIKGSKAIDMVLQLLGFSEEDISNGYKMIDLRRRLLQCENARESSRCYIDGKPIDVIYEELQKKVLEKRERCGILIVASATGRARGKRIKLFRELLGFSIGTAIEVNRNVVDAYIPIDNPAEIIDRLVSIIKILGSGGLIYVPLDLGQEYAVKLATELNSRGIRAGVVISGKSEDLKKFIENELDVVVGVATYYGLLVRGIDIPERIRYAIFVGVPRHKISLTRIEYYPQTLLRLLSVLVDVVEDQMKDRVLRNIAYLRRILRRISPNRIFDIVERLKKGEKVEDELAGIITNAYKLVNELLSDSKIIDRLKKHERVSIIEEEGQLYILIPDAPTYIQASGRTSRLFMGGITRGLSIIFVDDTRLLRGLEERIRVYIDDFRFQSFNEINLEEILKQIDEDRRIVNLIKRGLLEEVIHIPKFSFSRSILFIVESPNKARTIASFFGRPTIREIDGLRVYEVDIGNAHLLIASSGGHVFDIVEEELSENNIYGVQRTVENGKQLFLPIYGYLKRCSVCGAQFVKGTVCPICGSTRIRSSEKIINALQKIALEVDEVIIATDPDSEGEKIGYDMAIALAPYAKIIRRAEFHEVTRKAILSSLYNPRGLKLSLIEAQIVRRIEDRWLGFALSDYVTKRFKELKLESREGRLSAGRVQTPVLGRVIEIYINRLRTQRKYKIFSIGNISLEIPVEDLKKIFGDELKRISKERVEIVLKLLSHEIVNLNPMPPFTTDELIVEAQRQLGIDAVETMRIAQDLFELGFITYHRTDSTRISSTGISIAHEYLLNKFGDLGKELFVPRTWGEGGAHEAIRPTRAMDVDMIQEIIAEQLIELPIRLTNRHLRIYDIIFRRFIASQMKSAKVERNRFEAILKIDGIEVAKQHIEIISNIVEPGYTLIYMPFKTVFLPHGSIALKPLHIKTAILSDVKLPTQGDLVKWMKDVGIGRPSTYAKIVEILLRRGYTFRHRKGSVLIPSITGIIIYNILAGTMLPSIEVDEEEFINILQKHPSIRKYNPEALRQTLAEILRNLSIGIRNMVSVERTRMLYNKMQEIEEGRLSYINVLSELFREMCSNVINMISSEAIEICKS</sequence>
<gene>
    <name evidence="14" type="primary">rgy</name>
    <name evidence="20" type="ordered locus">Igag_1949</name>
</gene>
<dbReference type="InterPro" id="IPR023405">
    <property type="entry name" value="Topo_IA_core_domain"/>
</dbReference>
<keyword evidence="4 14" id="KW-0479">Metal-binding</keyword>
<feature type="domain" description="Helicase ATP-binding" evidence="17">
    <location>
        <begin position="112"/>
        <end position="281"/>
    </location>
</feature>
<comment type="caution">
    <text evidence="14">Lacks conserved residue(s) required for the propagation of feature annotation.</text>
</comment>
<dbReference type="NCBIfam" id="TIGR01054">
    <property type="entry name" value="rgy"/>
    <property type="match status" value="1"/>
</dbReference>
<dbReference type="GO" id="GO:0016887">
    <property type="term" value="F:ATP hydrolysis activity"/>
    <property type="evidence" value="ECO:0007669"/>
    <property type="project" value="RHEA"/>
</dbReference>
<dbReference type="PROSITE" id="PS51192">
    <property type="entry name" value="HELICASE_ATP_BIND_1"/>
    <property type="match status" value="1"/>
</dbReference>
<comment type="subunit">
    <text evidence="2 14">Monomer.</text>
</comment>
<evidence type="ECO:0000259" key="16">
    <source>
        <dbReference type="PROSITE" id="PS50880"/>
    </source>
</evidence>
<keyword evidence="14" id="KW-0378">Hydrolase</keyword>
<dbReference type="HAMAP" id="MF_01125">
    <property type="entry name" value="Reverse_gyrase"/>
    <property type="match status" value="1"/>
</dbReference>
<dbReference type="SMART" id="SM00493">
    <property type="entry name" value="TOPRIM"/>
    <property type="match status" value="1"/>
</dbReference>
<dbReference type="KEGG" id="iag:Igag_1949"/>
<feature type="domain" description="RG N-terminal-type" evidence="18">
    <location>
        <begin position="20"/>
        <end position="59"/>
    </location>
</feature>
<dbReference type="STRING" id="583356.Igag_1949"/>
<dbReference type="GO" id="GO:0003677">
    <property type="term" value="F:DNA binding"/>
    <property type="evidence" value="ECO:0007669"/>
    <property type="project" value="UniProtKB-UniRule"/>
</dbReference>
<evidence type="ECO:0000259" key="19">
    <source>
        <dbReference type="PROSITE" id="PS52039"/>
    </source>
</evidence>
<comment type="function">
    <text evidence="14">Modifies the topological state of DNA by introducing positive supercoils in an ATP-dependent process, increasing the linking number in steps of +1. Binds to single-stranded DNA, transiently cleaves and then rejoins the ends, introducing a positive supercoil in the process. The scissile phosphodiester is attacked by the catalytic tyrosine of the enzyme, resulting in the formation of a DNA-(5'-phosphotyrosyl)-enzyme intermediate. Probably involved in rewinding DNA strands in regions of the chromosome that have opened up to allow replication, transcription, DNA repair and/or for DNA protection.</text>
</comment>
<dbReference type="SUPFAM" id="SSF52540">
    <property type="entry name" value="P-loop containing nucleoside triphosphate hydrolases"/>
    <property type="match status" value="2"/>
</dbReference>
<evidence type="ECO:0000256" key="1">
    <source>
        <dbReference type="ARBA" id="ARBA00004496"/>
    </source>
</evidence>
<evidence type="ECO:0000256" key="3">
    <source>
        <dbReference type="ARBA" id="ARBA00022490"/>
    </source>
</evidence>
<feature type="domain" description="Topo IA-type catalytic" evidence="19">
    <location>
        <begin position="848"/>
        <end position="1313"/>
    </location>
</feature>